<reference evidence="2 3" key="1">
    <citation type="submission" date="2017-01" db="EMBL/GenBank/DDBJ databases">
        <title>A new Hymenobacter.</title>
        <authorList>
            <person name="Liang Y."/>
            <person name="Feng F."/>
        </authorList>
    </citation>
    <scope>NUCLEOTIDE SEQUENCE [LARGE SCALE GENOMIC DNA]</scope>
    <source>
        <strain evidence="2">MIMBbqt21</strain>
    </source>
</reference>
<name>A0A243W510_9BACT</name>
<protein>
    <submittedName>
        <fullName evidence="2">Uncharacterized protein</fullName>
    </submittedName>
</protein>
<dbReference type="EMBL" id="MTSE01000132">
    <property type="protein sequence ID" value="OUJ64978.1"/>
    <property type="molecule type" value="Genomic_DNA"/>
</dbReference>
<sequence length="105" mass="10866">MAASNERTGRAHPLESKKVRARRRAKGLGRTPSAVAASGGGGAGLTFQETALAAGVGALGANALSQTAEYLAVTQNLAAQVQQLTQTVAHVLERQKQFEAAQIQQ</sequence>
<evidence type="ECO:0000256" key="1">
    <source>
        <dbReference type="SAM" id="MobiDB-lite"/>
    </source>
</evidence>
<proteinExistence type="predicted"/>
<feature type="compositionally biased region" description="Basic and acidic residues" evidence="1">
    <location>
        <begin position="7"/>
        <end position="18"/>
    </location>
</feature>
<feature type="region of interest" description="Disordered" evidence="1">
    <location>
        <begin position="1"/>
        <end position="40"/>
    </location>
</feature>
<organism evidence="2 3">
    <name type="scientific">Hymenobacter crusticola</name>
    <dbReference type="NCBI Taxonomy" id="1770526"/>
    <lineage>
        <taxon>Bacteria</taxon>
        <taxon>Pseudomonadati</taxon>
        <taxon>Bacteroidota</taxon>
        <taxon>Cytophagia</taxon>
        <taxon>Cytophagales</taxon>
        <taxon>Hymenobacteraceae</taxon>
        <taxon>Hymenobacter</taxon>
    </lineage>
</organism>
<accession>A0A243W510</accession>
<comment type="caution">
    <text evidence="2">The sequence shown here is derived from an EMBL/GenBank/DDBJ whole genome shotgun (WGS) entry which is preliminary data.</text>
</comment>
<keyword evidence="3" id="KW-1185">Reference proteome</keyword>
<gene>
    <name evidence="2" type="ORF">BXP70_29270</name>
</gene>
<feature type="non-terminal residue" evidence="2">
    <location>
        <position position="105"/>
    </location>
</feature>
<evidence type="ECO:0000313" key="2">
    <source>
        <dbReference type="EMBL" id="OUJ64978.1"/>
    </source>
</evidence>
<dbReference type="AlphaFoldDB" id="A0A243W510"/>
<evidence type="ECO:0000313" key="3">
    <source>
        <dbReference type="Proteomes" id="UP000194873"/>
    </source>
</evidence>
<dbReference type="Proteomes" id="UP000194873">
    <property type="component" value="Unassembled WGS sequence"/>
</dbReference>